<reference evidence="8 9" key="1">
    <citation type="journal article" date="2018" name="Syst. Appl. Microbiol.">
        <title>A new symbiotic nanoarchaeote (Candidatus Nanoclepta minutus) and its host (Zestosphaera tikiterensis gen. nov., sp. nov.) from a New Zealand hot spring.</title>
        <authorList>
            <person name="St John E."/>
            <person name="Liu Y."/>
            <person name="Podar M."/>
            <person name="Stott M.B."/>
            <person name="Meneghin J."/>
            <person name="Chen Z."/>
            <person name="Lagutin K."/>
            <person name="Mitchell K."/>
            <person name="Reysenbach A.L."/>
        </authorList>
    </citation>
    <scope>NUCLEOTIDE SEQUENCE [LARGE SCALE GENOMIC DNA]</scope>
    <source>
        <strain evidence="8">NZ3</strain>
    </source>
</reference>
<dbReference type="InterPro" id="IPR051475">
    <property type="entry name" value="Diverse_Ion_Transporter"/>
</dbReference>
<feature type="transmembrane region" description="Helical" evidence="6">
    <location>
        <begin position="319"/>
        <end position="336"/>
    </location>
</feature>
<feature type="transmembrane region" description="Helical" evidence="6">
    <location>
        <begin position="137"/>
        <end position="157"/>
    </location>
</feature>
<evidence type="ECO:0000256" key="6">
    <source>
        <dbReference type="SAM" id="Phobius"/>
    </source>
</evidence>
<dbReference type="Proteomes" id="UP000244093">
    <property type="component" value="Unassembled WGS sequence"/>
</dbReference>
<keyword evidence="4 6" id="KW-1133">Transmembrane helix</keyword>
<gene>
    <name evidence="8" type="ORF">B7O98_00810</name>
</gene>
<evidence type="ECO:0000313" key="9">
    <source>
        <dbReference type="Proteomes" id="UP000244093"/>
    </source>
</evidence>
<evidence type="ECO:0000256" key="2">
    <source>
        <dbReference type="ARBA" id="ARBA00022448"/>
    </source>
</evidence>
<evidence type="ECO:0000256" key="1">
    <source>
        <dbReference type="ARBA" id="ARBA00004141"/>
    </source>
</evidence>
<keyword evidence="5 6" id="KW-0472">Membrane</keyword>
<dbReference type="PANTHER" id="PTHR43568:SF1">
    <property type="entry name" value="P PROTEIN"/>
    <property type="match status" value="1"/>
</dbReference>
<comment type="caution">
    <text evidence="8">The sequence shown here is derived from an EMBL/GenBank/DDBJ whole genome shotgun (WGS) entry which is preliminary data.</text>
</comment>
<feature type="transmembrane region" description="Helical" evidence="6">
    <location>
        <begin position="476"/>
        <end position="497"/>
    </location>
</feature>
<dbReference type="InterPro" id="IPR004680">
    <property type="entry name" value="Cit_transptr-like_dom"/>
</dbReference>
<dbReference type="AlphaFoldDB" id="A0A2R7Y8Y5"/>
<evidence type="ECO:0000256" key="3">
    <source>
        <dbReference type="ARBA" id="ARBA00022692"/>
    </source>
</evidence>
<protein>
    <recommendedName>
        <fullName evidence="7">Citrate transporter-like domain-containing protein</fullName>
    </recommendedName>
</protein>
<feature type="transmembrane region" description="Helical" evidence="6">
    <location>
        <begin position="348"/>
        <end position="368"/>
    </location>
</feature>
<dbReference type="PANTHER" id="PTHR43568">
    <property type="entry name" value="P PROTEIN"/>
    <property type="match status" value="1"/>
</dbReference>
<keyword evidence="3 6" id="KW-0812">Transmembrane</keyword>
<accession>A0A2R7Y8Y5</accession>
<comment type="subcellular location">
    <subcellularLocation>
        <location evidence="1">Membrane</location>
        <topology evidence="1">Multi-pass membrane protein</topology>
    </subcellularLocation>
</comment>
<feature type="transmembrane region" description="Helical" evidence="6">
    <location>
        <begin position="187"/>
        <end position="204"/>
    </location>
</feature>
<feature type="transmembrane region" description="Helical" evidence="6">
    <location>
        <begin position="224"/>
        <end position="245"/>
    </location>
</feature>
<evidence type="ECO:0000256" key="4">
    <source>
        <dbReference type="ARBA" id="ARBA00022989"/>
    </source>
</evidence>
<organism evidence="8 9">
    <name type="scientific">Zestosphaera tikiterensis</name>
    <dbReference type="NCBI Taxonomy" id="1973259"/>
    <lineage>
        <taxon>Archaea</taxon>
        <taxon>Thermoproteota</taxon>
        <taxon>Thermoprotei</taxon>
        <taxon>Desulfurococcales</taxon>
        <taxon>Desulfurococcaceae</taxon>
        <taxon>Zestosphaera</taxon>
    </lineage>
</organism>
<proteinExistence type="predicted"/>
<name>A0A2R7Y8Y5_9CREN</name>
<feature type="transmembrane region" description="Helical" evidence="6">
    <location>
        <begin position="78"/>
        <end position="94"/>
    </location>
</feature>
<dbReference type="GO" id="GO:0055085">
    <property type="term" value="P:transmembrane transport"/>
    <property type="evidence" value="ECO:0007669"/>
    <property type="project" value="InterPro"/>
</dbReference>
<feature type="transmembrane region" description="Helical" evidence="6">
    <location>
        <begin position="52"/>
        <end position="71"/>
    </location>
</feature>
<feature type="transmembrane region" description="Helical" evidence="6">
    <location>
        <begin position="436"/>
        <end position="464"/>
    </location>
</feature>
<keyword evidence="2" id="KW-0813">Transport</keyword>
<feature type="transmembrane region" description="Helical" evidence="6">
    <location>
        <begin position="106"/>
        <end position="125"/>
    </location>
</feature>
<feature type="transmembrane region" description="Helical" evidence="6">
    <location>
        <begin position="284"/>
        <end position="304"/>
    </location>
</feature>
<feature type="domain" description="Citrate transporter-like" evidence="7">
    <location>
        <begin position="70"/>
        <end position="430"/>
    </location>
</feature>
<evidence type="ECO:0000313" key="8">
    <source>
        <dbReference type="EMBL" id="PUA33985.1"/>
    </source>
</evidence>
<evidence type="ECO:0000256" key="5">
    <source>
        <dbReference type="ARBA" id="ARBA00023136"/>
    </source>
</evidence>
<dbReference type="Pfam" id="PF03600">
    <property type="entry name" value="CitMHS"/>
    <property type="match status" value="1"/>
</dbReference>
<dbReference type="GO" id="GO:0016020">
    <property type="term" value="C:membrane"/>
    <property type="evidence" value="ECO:0007669"/>
    <property type="project" value="UniProtKB-SubCell"/>
</dbReference>
<evidence type="ECO:0000259" key="7">
    <source>
        <dbReference type="Pfam" id="PF03600"/>
    </source>
</evidence>
<sequence>MKFTLTLLLLLTVSTVFVLSVKIPSDSKVGSELINGWLELRGEVADINSTQVMIEEVLTLTLFLAVIALTVIDMKLRYFASFLAVATVTFLGVAPPQKLIAGVDWALILFLIGSMTLVTVLRRLGVFTYLAAELVRLCRGSATLLIVFIGILAWFMAMVVGEVTSIVYVAMLIFELSRLVKFDPKELLIFSVLATNTGSAALPVGNPVSIYLAFATGLSARDFLVNAFPLSLINLIALLSTYLVLRRGYVKDLQTHMIKNRDGVEAYVTRYVVNLTSQERKTRVVGLAILSVFLALVTLTHNIAEALLNIAGFEVDPNALLAIVPYICLVFTAPFYDISEYSEIISRGVEWTSITFFMMLLMLSYSLAWSGVVVRLAYLMMESSGGVTTPNTLILNAVLVFLSAALSSVLDNLSLVAALTPAVKLIAAVLNNRGVFWGLLFGAVFGGNYTPIGSTANIVAISLSEKRKLRIGWGEWLKLALITTSAQLVIAYLWAFITR</sequence>
<dbReference type="EMBL" id="NBVN01000001">
    <property type="protein sequence ID" value="PUA33985.1"/>
    <property type="molecule type" value="Genomic_DNA"/>
</dbReference>